<feature type="chain" id="PRO_5042013676" evidence="2">
    <location>
        <begin position="22"/>
        <end position="143"/>
    </location>
</feature>
<dbReference type="PANTHER" id="PTHR46707">
    <property type="entry name" value="PROTEIN CBG07468"/>
    <property type="match status" value="1"/>
</dbReference>
<keyword evidence="2" id="KW-0732">Signal</keyword>
<evidence type="ECO:0000259" key="3">
    <source>
        <dbReference type="PROSITE" id="PS51670"/>
    </source>
</evidence>
<dbReference type="AlphaFoldDB" id="A0AAF3J376"/>
<evidence type="ECO:0000313" key="4">
    <source>
        <dbReference type="Proteomes" id="UP000887575"/>
    </source>
</evidence>
<protein>
    <submittedName>
        <fullName evidence="5">ShKT domain-containing protein</fullName>
    </submittedName>
</protein>
<dbReference type="PROSITE" id="PS51670">
    <property type="entry name" value="SHKT"/>
    <property type="match status" value="2"/>
</dbReference>
<dbReference type="PANTHER" id="PTHR46707:SF1">
    <property type="entry name" value="COEXPRESSED WITH POLYCYSTINS-RELATED"/>
    <property type="match status" value="1"/>
</dbReference>
<dbReference type="Gene3D" id="1.10.10.1940">
    <property type="match status" value="2"/>
</dbReference>
<dbReference type="Proteomes" id="UP000887575">
    <property type="component" value="Unassembled WGS sequence"/>
</dbReference>
<evidence type="ECO:0000256" key="1">
    <source>
        <dbReference type="PROSITE-ProRule" id="PRU01005"/>
    </source>
</evidence>
<proteinExistence type="predicted"/>
<name>A0AAF3J376_9BILA</name>
<dbReference type="Pfam" id="PF01549">
    <property type="entry name" value="ShK"/>
    <property type="match status" value="2"/>
</dbReference>
<dbReference type="InterPro" id="IPR003582">
    <property type="entry name" value="ShKT_dom"/>
</dbReference>
<feature type="signal peptide" evidence="2">
    <location>
        <begin position="1"/>
        <end position="21"/>
    </location>
</feature>
<reference evidence="5" key="1">
    <citation type="submission" date="2024-02" db="UniProtKB">
        <authorList>
            <consortium name="WormBaseParasite"/>
        </authorList>
    </citation>
    <scope>IDENTIFICATION</scope>
</reference>
<organism evidence="4 5">
    <name type="scientific">Mesorhabditis belari</name>
    <dbReference type="NCBI Taxonomy" id="2138241"/>
    <lineage>
        <taxon>Eukaryota</taxon>
        <taxon>Metazoa</taxon>
        <taxon>Ecdysozoa</taxon>
        <taxon>Nematoda</taxon>
        <taxon>Chromadorea</taxon>
        <taxon>Rhabditida</taxon>
        <taxon>Rhabditina</taxon>
        <taxon>Rhabditomorpha</taxon>
        <taxon>Rhabditoidea</taxon>
        <taxon>Rhabditidae</taxon>
        <taxon>Mesorhabditinae</taxon>
        <taxon>Mesorhabditis</taxon>
    </lineage>
</organism>
<accession>A0AAF3J376</accession>
<feature type="domain" description="ShKT" evidence="3">
    <location>
        <begin position="56"/>
        <end position="93"/>
    </location>
</feature>
<sequence>MISESNIFICIFILVLQQVAAQIGTGAEFGPVIGIGAQSQDGFQVLGIGNGVGLLCQDSTTTCKIWTQNGFCSNTAYTSAQKYQYCARSCNLCQYSPNFPSITCTDSNYMCSQWAQNGFCSNTVYTNDQKRQYCARSCNLCYY</sequence>
<feature type="domain" description="ShKT" evidence="3">
    <location>
        <begin position="104"/>
        <end position="141"/>
    </location>
</feature>
<keyword evidence="4" id="KW-1185">Reference proteome</keyword>
<evidence type="ECO:0000313" key="5">
    <source>
        <dbReference type="WBParaSite" id="MBELARI_LOCUS13392"/>
    </source>
</evidence>
<evidence type="ECO:0000256" key="2">
    <source>
        <dbReference type="SAM" id="SignalP"/>
    </source>
</evidence>
<dbReference type="SMART" id="SM00254">
    <property type="entry name" value="ShKT"/>
    <property type="match status" value="2"/>
</dbReference>
<dbReference type="WBParaSite" id="MBELARI_LOCUS13392">
    <property type="protein sequence ID" value="MBELARI_LOCUS13392"/>
    <property type="gene ID" value="MBELARI_LOCUS13392"/>
</dbReference>
<comment type="caution">
    <text evidence="1">Lacks conserved residue(s) required for the propagation of feature annotation.</text>
</comment>